<comment type="caution">
    <text evidence="3">The sequence shown here is derived from an EMBL/GenBank/DDBJ whole genome shotgun (WGS) entry which is preliminary data.</text>
</comment>
<keyword evidence="4" id="KW-1185">Reference proteome</keyword>
<dbReference type="CDD" id="cd08901">
    <property type="entry name" value="SRPBCC_CalC_Aha1-like_8"/>
    <property type="match status" value="1"/>
</dbReference>
<evidence type="ECO:0000256" key="1">
    <source>
        <dbReference type="ARBA" id="ARBA00006817"/>
    </source>
</evidence>
<dbReference type="InterPro" id="IPR013538">
    <property type="entry name" value="ASHA1/2-like_C"/>
</dbReference>
<dbReference type="Gene3D" id="3.30.530.20">
    <property type="match status" value="1"/>
</dbReference>
<evidence type="ECO:0000313" key="4">
    <source>
        <dbReference type="Proteomes" id="UP000257136"/>
    </source>
</evidence>
<protein>
    <submittedName>
        <fullName evidence="3">Uncharacterized protein YndB with AHSA1/START domain</fullName>
    </submittedName>
</protein>
<comment type="similarity">
    <text evidence="1">Belongs to the AHA1 family.</text>
</comment>
<dbReference type="InterPro" id="IPR023393">
    <property type="entry name" value="START-like_dom_sf"/>
</dbReference>
<name>A0A3E0E5I5_9FLAO</name>
<accession>A0A3E0E5I5</accession>
<feature type="domain" description="Activator of Hsp90 ATPase homologue 1/2-like C-terminal" evidence="2">
    <location>
        <begin position="18"/>
        <end position="138"/>
    </location>
</feature>
<dbReference type="Pfam" id="PF08327">
    <property type="entry name" value="AHSA1"/>
    <property type="match status" value="1"/>
</dbReference>
<dbReference type="EMBL" id="QUNI01000015">
    <property type="protein sequence ID" value="REG92236.1"/>
    <property type="molecule type" value="Genomic_DNA"/>
</dbReference>
<dbReference type="AlphaFoldDB" id="A0A3E0E5I5"/>
<organism evidence="3 4">
    <name type="scientific">Flavobacterium aquicola</name>
    <dbReference type="NCBI Taxonomy" id="1682742"/>
    <lineage>
        <taxon>Bacteria</taxon>
        <taxon>Pseudomonadati</taxon>
        <taxon>Bacteroidota</taxon>
        <taxon>Flavobacteriia</taxon>
        <taxon>Flavobacteriales</taxon>
        <taxon>Flavobacteriaceae</taxon>
        <taxon>Flavobacterium</taxon>
    </lineage>
</organism>
<dbReference type="Proteomes" id="UP000257136">
    <property type="component" value="Unassembled WGS sequence"/>
</dbReference>
<dbReference type="SUPFAM" id="SSF55961">
    <property type="entry name" value="Bet v1-like"/>
    <property type="match status" value="1"/>
</dbReference>
<dbReference type="RefSeq" id="WP_115814852.1">
    <property type="nucleotide sequence ID" value="NZ_QUNI01000015.1"/>
</dbReference>
<evidence type="ECO:0000259" key="2">
    <source>
        <dbReference type="Pfam" id="PF08327"/>
    </source>
</evidence>
<dbReference type="OrthoDB" id="2364866at2"/>
<gene>
    <name evidence="3" type="ORF">C8P67_11581</name>
</gene>
<reference evidence="3 4" key="1">
    <citation type="submission" date="2018-08" db="EMBL/GenBank/DDBJ databases">
        <title>Genomic Encyclopedia of Archaeal and Bacterial Type Strains, Phase II (KMG-II): from individual species to whole genera.</title>
        <authorList>
            <person name="Goeker M."/>
        </authorList>
    </citation>
    <scope>NUCLEOTIDE SEQUENCE [LARGE SCALE GENOMIC DNA]</scope>
    <source>
        <strain evidence="3 4">DSM 100880</strain>
    </source>
</reference>
<sequence length="155" mass="17978">MSDNNLKCSEAQMRIRKPASEVFQAFIDPEVTKYFWFTKGSDKLEVGKTVTWEWEMYNFSTQVVAKEIVENQKITVDWFTSEMPTTIEFSFQSLSDDTTYVSIKHYGFEETGEQLLLAIKNSTEGFAFVLSGLKAYLEHNINLNLIIDKFPKELM</sequence>
<evidence type="ECO:0000313" key="3">
    <source>
        <dbReference type="EMBL" id="REG92236.1"/>
    </source>
</evidence>
<proteinExistence type="inferred from homology"/>